<dbReference type="AlphaFoldDB" id="Q10A68"/>
<gene>
    <name evidence="1" type="ordered locus">LOC_Os10g02644</name>
</gene>
<sequence>MGSRDIFPNNKLLDDFGCGVIDPNEVRFPADQDPRHLKLHRGNVAADFSMKDTSTTLDLGDLTQPEYMP</sequence>
<name>Q10A68_ORYSJ</name>
<accession>Q10A68</accession>
<protein>
    <submittedName>
        <fullName evidence="1">Uncharacterized protein</fullName>
    </submittedName>
</protein>
<proteinExistence type="predicted"/>
<organism evidence="1">
    <name type="scientific">Oryza sativa subsp. japonica</name>
    <name type="common">Rice</name>
    <dbReference type="NCBI Taxonomy" id="39947"/>
    <lineage>
        <taxon>Eukaryota</taxon>
        <taxon>Viridiplantae</taxon>
        <taxon>Streptophyta</taxon>
        <taxon>Embryophyta</taxon>
        <taxon>Tracheophyta</taxon>
        <taxon>Spermatophyta</taxon>
        <taxon>Magnoliopsida</taxon>
        <taxon>Liliopsida</taxon>
        <taxon>Poales</taxon>
        <taxon>Poaceae</taxon>
        <taxon>BOP clade</taxon>
        <taxon>Oryzoideae</taxon>
        <taxon>Oryzeae</taxon>
        <taxon>Oryzinae</taxon>
        <taxon>Oryza</taxon>
        <taxon>Oryza sativa</taxon>
    </lineage>
</organism>
<dbReference type="EMBL" id="DP000086">
    <property type="protein sequence ID" value="ABG65890.1"/>
    <property type="molecule type" value="Genomic_DNA"/>
</dbReference>
<evidence type="ECO:0000313" key="1">
    <source>
        <dbReference type="EMBL" id="ABG65890.1"/>
    </source>
</evidence>
<reference evidence="1" key="2">
    <citation type="submission" date="2003-05" db="EMBL/GenBank/DDBJ databases">
        <authorList>
            <person name="Buell C.R."/>
            <person name="Wing R.A."/>
            <person name="McCombie W.R."/>
            <person name="Messing J."/>
            <person name="Yuan Q."/>
            <person name="Ouyang S."/>
        </authorList>
    </citation>
    <scope>NUCLEOTIDE SEQUENCE</scope>
</reference>
<reference evidence="1" key="1">
    <citation type="journal article" date="2003" name="Science">
        <title>In-depth view of structure, activity, and evolution of rice chromosome 10.</title>
        <authorList>
            <consortium name="Rice Chromosome 10 Sequencing Consortium"/>
        </authorList>
    </citation>
    <scope>NUCLEOTIDE SEQUENCE [LARGE SCALE GENOMIC DNA]</scope>
</reference>
<reference evidence="1" key="3">
    <citation type="submission" date="2006-07" db="EMBL/GenBank/DDBJ databases">
        <authorList>
            <person name="Buell R."/>
        </authorList>
    </citation>
    <scope>NUCLEOTIDE SEQUENCE</scope>
</reference>